<keyword evidence="2" id="KW-1185">Reference proteome</keyword>
<name>A0AAE0IIL8_9PEZI</name>
<accession>A0AAE0IIL8</accession>
<dbReference type="AlphaFoldDB" id="A0AAE0IIL8"/>
<protein>
    <submittedName>
        <fullName evidence="1">Uncharacterized protein</fullName>
    </submittedName>
</protein>
<dbReference type="Gene3D" id="1.20.1050.10">
    <property type="match status" value="1"/>
</dbReference>
<proteinExistence type="predicted"/>
<dbReference type="EMBL" id="JAUEDM010000002">
    <property type="protein sequence ID" value="KAK3325765.1"/>
    <property type="molecule type" value="Genomic_DNA"/>
</dbReference>
<gene>
    <name evidence="1" type="ORF">B0H66DRAFT_599909</name>
</gene>
<reference evidence="1" key="1">
    <citation type="journal article" date="2023" name="Mol. Phylogenet. Evol.">
        <title>Genome-scale phylogeny and comparative genomics of the fungal order Sordariales.</title>
        <authorList>
            <person name="Hensen N."/>
            <person name="Bonometti L."/>
            <person name="Westerberg I."/>
            <person name="Brannstrom I.O."/>
            <person name="Guillou S."/>
            <person name="Cros-Aarteil S."/>
            <person name="Calhoun S."/>
            <person name="Haridas S."/>
            <person name="Kuo A."/>
            <person name="Mondo S."/>
            <person name="Pangilinan J."/>
            <person name="Riley R."/>
            <person name="LaButti K."/>
            <person name="Andreopoulos B."/>
            <person name="Lipzen A."/>
            <person name="Chen C."/>
            <person name="Yan M."/>
            <person name="Daum C."/>
            <person name="Ng V."/>
            <person name="Clum A."/>
            <person name="Steindorff A."/>
            <person name="Ohm R.A."/>
            <person name="Martin F."/>
            <person name="Silar P."/>
            <person name="Natvig D.O."/>
            <person name="Lalanne C."/>
            <person name="Gautier V."/>
            <person name="Ament-Velasquez S.L."/>
            <person name="Kruys A."/>
            <person name="Hutchinson M.I."/>
            <person name="Powell A.J."/>
            <person name="Barry K."/>
            <person name="Miller A.N."/>
            <person name="Grigoriev I.V."/>
            <person name="Debuchy R."/>
            <person name="Gladieux P."/>
            <person name="Hiltunen Thoren M."/>
            <person name="Johannesson H."/>
        </authorList>
    </citation>
    <scope>NUCLEOTIDE SEQUENCE</scope>
    <source>
        <strain evidence="1">CBS 118394</strain>
    </source>
</reference>
<evidence type="ECO:0000313" key="1">
    <source>
        <dbReference type="EMBL" id="KAK3325765.1"/>
    </source>
</evidence>
<dbReference type="Proteomes" id="UP001283341">
    <property type="component" value="Unassembled WGS sequence"/>
</dbReference>
<comment type="caution">
    <text evidence="1">The sequence shown here is derived from an EMBL/GenBank/DDBJ whole genome shotgun (WGS) entry which is preliminary data.</text>
</comment>
<evidence type="ECO:0000313" key="2">
    <source>
        <dbReference type="Proteomes" id="UP001283341"/>
    </source>
</evidence>
<reference evidence="1" key="2">
    <citation type="submission" date="2023-06" db="EMBL/GenBank/DDBJ databases">
        <authorList>
            <consortium name="Lawrence Berkeley National Laboratory"/>
            <person name="Haridas S."/>
            <person name="Hensen N."/>
            <person name="Bonometti L."/>
            <person name="Westerberg I."/>
            <person name="Brannstrom I.O."/>
            <person name="Guillou S."/>
            <person name="Cros-Aarteil S."/>
            <person name="Calhoun S."/>
            <person name="Kuo A."/>
            <person name="Mondo S."/>
            <person name="Pangilinan J."/>
            <person name="Riley R."/>
            <person name="Labutti K."/>
            <person name="Andreopoulos B."/>
            <person name="Lipzen A."/>
            <person name="Chen C."/>
            <person name="Yanf M."/>
            <person name="Daum C."/>
            <person name="Ng V."/>
            <person name="Clum A."/>
            <person name="Steindorff A."/>
            <person name="Ohm R."/>
            <person name="Martin F."/>
            <person name="Silar P."/>
            <person name="Natvig D."/>
            <person name="Lalanne C."/>
            <person name="Gautier V."/>
            <person name="Ament-Velasquez S.L."/>
            <person name="Kruys A."/>
            <person name="Hutchinson M.I."/>
            <person name="Powell A.J."/>
            <person name="Barry K."/>
            <person name="Miller A.N."/>
            <person name="Grigoriev I.V."/>
            <person name="Debuchy R."/>
            <person name="Gladieux P."/>
            <person name="Thoren M.H."/>
            <person name="Johannesson H."/>
        </authorList>
    </citation>
    <scope>NUCLEOTIDE SEQUENCE</scope>
    <source>
        <strain evidence="1">CBS 118394</strain>
    </source>
</reference>
<organism evidence="1 2">
    <name type="scientific">Apodospora peruviana</name>
    <dbReference type="NCBI Taxonomy" id="516989"/>
    <lineage>
        <taxon>Eukaryota</taxon>
        <taxon>Fungi</taxon>
        <taxon>Dikarya</taxon>
        <taxon>Ascomycota</taxon>
        <taxon>Pezizomycotina</taxon>
        <taxon>Sordariomycetes</taxon>
        <taxon>Sordariomycetidae</taxon>
        <taxon>Sordariales</taxon>
        <taxon>Lasiosphaeriaceae</taxon>
        <taxon>Apodospora</taxon>
    </lineage>
</organism>
<sequence length="49" mass="5587">MSGQGPYWETAGWFNVLHPEKLPSAIERYNNFQEYEAKIAAGEDTSPKQ</sequence>